<evidence type="ECO:0000256" key="13">
    <source>
        <dbReference type="ARBA" id="ARBA00023239"/>
    </source>
</evidence>
<organism evidence="19 20">
    <name type="scientific">Anopheles dirus</name>
    <dbReference type="NCBI Taxonomy" id="7168"/>
    <lineage>
        <taxon>Eukaryota</taxon>
        <taxon>Metazoa</taxon>
        <taxon>Ecdysozoa</taxon>
        <taxon>Arthropoda</taxon>
        <taxon>Hexapoda</taxon>
        <taxon>Insecta</taxon>
        <taxon>Pterygota</taxon>
        <taxon>Neoptera</taxon>
        <taxon>Endopterygota</taxon>
        <taxon>Diptera</taxon>
        <taxon>Nematocera</taxon>
        <taxon>Culicoidea</taxon>
        <taxon>Culicidae</taxon>
        <taxon>Anophelinae</taxon>
        <taxon>Anopheles</taxon>
    </lineage>
</organism>
<dbReference type="PROSITE" id="PS50125">
    <property type="entry name" value="GUANYLATE_CYCLASE_2"/>
    <property type="match status" value="2"/>
</dbReference>
<dbReference type="GO" id="GO:0005524">
    <property type="term" value="F:ATP binding"/>
    <property type="evidence" value="ECO:0007669"/>
    <property type="project" value="UniProtKB-KW"/>
</dbReference>
<keyword evidence="12 16" id="KW-0472">Membrane</keyword>
<evidence type="ECO:0000256" key="2">
    <source>
        <dbReference type="ARBA" id="ARBA00001946"/>
    </source>
</evidence>
<evidence type="ECO:0000256" key="1">
    <source>
        <dbReference type="ARBA" id="ARBA00001593"/>
    </source>
</evidence>
<feature type="domain" description="Guanylate cyclase" evidence="18">
    <location>
        <begin position="38"/>
        <end position="165"/>
    </location>
</feature>
<dbReference type="GO" id="GO:0046872">
    <property type="term" value="F:metal ion binding"/>
    <property type="evidence" value="ECO:0007669"/>
    <property type="project" value="UniProtKB-KW"/>
</dbReference>
<comment type="catalytic activity">
    <reaction evidence="1">
        <text>ATP = 3',5'-cyclic AMP + diphosphate</text>
        <dbReference type="Rhea" id="RHEA:15389"/>
        <dbReference type="ChEBI" id="CHEBI:30616"/>
        <dbReference type="ChEBI" id="CHEBI:33019"/>
        <dbReference type="ChEBI" id="CHEBI:58165"/>
        <dbReference type="EC" id="4.6.1.1"/>
    </reaction>
</comment>
<comment type="subcellular location">
    <subcellularLocation>
        <location evidence="3">Membrane</location>
        <topology evidence="3">Multi-pass membrane protein</topology>
    </subcellularLocation>
</comment>
<dbReference type="GO" id="GO:0005886">
    <property type="term" value="C:plasma membrane"/>
    <property type="evidence" value="ECO:0007669"/>
    <property type="project" value="TreeGrafter"/>
</dbReference>
<dbReference type="EC" id="4.6.1.1" evidence="4"/>
<keyword evidence="11" id="KW-0115">cAMP biosynthesis</keyword>
<keyword evidence="6" id="KW-0479">Metal-binding</keyword>
<proteinExistence type="inferred from homology"/>
<dbReference type="InterPro" id="IPR001304">
    <property type="entry name" value="C-type_lectin-like"/>
</dbReference>
<feature type="domain" description="Guanylate cyclase" evidence="18">
    <location>
        <begin position="568"/>
        <end position="713"/>
    </location>
</feature>
<evidence type="ECO:0000256" key="5">
    <source>
        <dbReference type="ARBA" id="ARBA00022692"/>
    </source>
</evidence>
<comment type="similarity">
    <text evidence="14">Belongs to the adenylyl cyclase class-4/guanylyl cyclase family.</text>
</comment>
<dbReference type="EnsemblMetazoa" id="ADIR006140-RA">
    <property type="protein sequence ID" value="ADIR006140-PA"/>
    <property type="gene ID" value="ADIR006140"/>
</dbReference>
<dbReference type="PANTHER" id="PTHR45627:SF30">
    <property type="entry name" value="ADENYLATE CYCLASE TYPE 3"/>
    <property type="match status" value="1"/>
</dbReference>
<evidence type="ECO:0000256" key="4">
    <source>
        <dbReference type="ARBA" id="ARBA00012201"/>
    </source>
</evidence>
<feature type="transmembrane region" description="Helical" evidence="16">
    <location>
        <begin position="359"/>
        <end position="382"/>
    </location>
</feature>
<comment type="cofactor">
    <cofactor evidence="2">
        <name>Mg(2+)</name>
        <dbReference type="ChEBI" id="CHEBI:18420"/>
    </cofactor>
</comment>
<dbReference type="PROSITE" id="PS00452">
    <property type="entry name" value="GUANYLATE_CYCLASE_1"/>
    <property type="match status" value="1"/>
</dbReference>
<keyword evidence="7" id="KW-0547">Nucleotide-binding</keyword>
<dbReference type="CDD" id="cd00037">
    <property type="entry name" value="CLECT"/>
    <property type="match status" value="1"/>
</dbReference>
<dbReference type="GO" id="GO:0004016">
    <property type="term" value="F:adenylate cyclase activity"/>
    <property type="evidence" value="ECO:0007669"/>
    <property type="project" value="UniProtKB-EC"/>
</dbReference>
<dbReference type="Pfam" id="PF00059">
    <property type="entry name" value="Lectin_C"/>
    <property type="match status" value="1"/>
</dbReference>
<dbReference type="InterPro" id="IPR016186">
    <property type="entry name" value="C-type_lectin-like/link_sf"/>
</dbReference>
<reference evidence="19" key="2">
    <citation type="submission" date="2020-05" db="UniProtKB">
        <authorList>
            <consortium name="EnsemblMetazoa"/>
        </authorList>
    </citation>
    <scope>IDENTIFICATION</scope>
    <source>
        <strain evidence="19">WRAIR2</strain>
    </source>
</reference>
<dbReference type="FunFam" id="3.30.70.1230:FF:000014">
    <property type="entry name" value="adenylate cyclase type 9"/>
    <property type="match status" value="1"/>
</dbReference>
<protein>
    <recommendedName>
        <fullName evidence="4">adenylate cyclase</fullName>
        <ecNumber evidence="4">4.6.1.1</ecNumber>
    </recommendedName>
</protein>
<dbReference type="GO" id="GO:0007189">
    <property type="term" value="P:adenylate cyclase-activating G protein-coupled receptor signaling pathway"/>
    <property type="evidence" value="ECO:0007669"/>
    <property type="project" value="TreeGrafter"/>
</dbReference>
<dbReference type="SUPFAM" id="SSF55073">
    <property type="entry name" value="Nucleotide cyclase"/>
    <property type="match status" value="2"/>
</dbReference>
<feature type="region of interest" description="Disordered" evidence="15">
    <location>
        <begin position="832"/>
        <end position="939"/>
    </location>
</feature>
<keyword evidence="13 14" id="KW-0456">Lyase</keyword>
<evidence type="ECO:0000313" key="20">
    <source>
        <dbReference type="Proteomes" id="UP000075884"/>
    </source>
</evidence>
<dbReference type="GO" id="GO:0035556">
    <property type="term" value="P:intracellular signal transduction"/>
    <property type="evidence" value="ECO:0007669"/>
    <property type="project" value="InterPro"/>
</dbReference>
<evidence type="ECO:0000256" key="6">
    <source>
        <dbReference type="ARBA" id="ARBA00022723"/>
    </source>
</evidence>
<dbReference type="CDD" id="cd07302">
    <property type="entry name" value="CHD"/>
    <property type="match status" value="2"/>
</dbReference>
<dbReference type="PANTHER" id="PTHR45627">
    <property type="entry name" value="ADENYLATE CYCLASE TYPE 1"/>
    <property type="match status" value="1"/>
</dbReference>
<dbReference type="STRING" id="7168.A0A182NER8"/>
<dbReference type="SUPFAM" id="SSF56436">
    <property type="entry name" value="C-type lectin-like"/>
    <property type="match status" value="1"/>
</dbReference>
<feature type="region of interest" description="Disordered" evidence="15">
    <location>
        <begin position="781"/>
        <end position="820"/>
    </location>
</feature>
<evidence type="ECO:0000256" key="3">
    <source>
        <dbReference type="ARBA" id="ARBA00004141"/>
    </source>
</evidence>
<dbReference type="SMART" id="SM00044">
    <property type="entry name" value="CYCc"/>
    <property type="match status" value="2"/>
</dbReference>
<evidence type="ECO:0000313" key="19">
    <source>
        <dbReference type="EnsemblMetazoa" id="ADIR006140-PA"/>
    </source>
</evidence>
<evidence type="ECO:0000256" key="11">
    <source>
        <dbReference type="ARBA" id="ARBA00022998"/>
    </source>
</evidence>
<feature type="compositionally biased region" description="Low complexity" evidence="15">
    <location>
        <begin position="811"/>
        <end position="820"/>
    </location>
</feature>
<dbReference type="SMART" id="SM00034">
    <property type="entry name" value="CLECT"/>
    <property type="match status" value="1"/>
</dbReference>
<keyword evidence="5 16" id="KW-0812">Transmembrane</keyword>
<evidence type="ECO:0000256" key="8">
    <source>
        <dbReference type="ARBA" id="ARBA00022840"/>
    </source>
</evidence>
<evidence type="ECO:0000256" key="15">
    <source>
        <dbReference type="SAM" id="MobiDB-lite"/>
    </source>
</evidence>
<sequence length="1241" mass="137770">MSPAHRFIAPCGRGLARRLLKIIIPSLSRSSARSAPFSILYADIVGFTAISSTYSAQDLVKILNELFARFDRLAEKYQQLRIKILGDCYYCISGAPVERPDHAVLCVHMGLSMVKAIKYVQQKTNSPVDMRVGIHTGAVLAGILGQRQWQFDVYSKDVELANKMESSGKAGRVHLSEKTLGFLNGEFEVEPAFGEKREEALRIAGLKTYFISKVLKPFCPSEHKNGSADPKDVVIEADGPSEIFRDEDESKPAEGANGDEPSTPGTDDRTEDTLAEEQAAEDYKMRLRKELVSRDGHSEISKDTNIFLTFNDKTHETAYNEYREPHSAVPLLAALLVQLVAILYATLVLPRTAVHFEIVIPPLVIICVMVFISVAESLTGILPAFITLNSKRYNDSTSLRKSTAIIIVLLLGVSNVSDMLAASHRTPLSLNITNVSFASTEMEPSTVCLFPSYFTIHCYVNIFHLDEAFRNEDFGILNVFPLRYTLSALLIAVTLALSFLARHIDKVDRVIFMWKTEVIDQKEKASDMRRRNEALVYNVLPMHVAEHFMGNRKRSHDDLYSQSYAEVGVLFASMPNFSDFYSEETVNNQGLECLRFLNEVISDFDALLELPQFQDIIKIKTIGSTYMAASGLNPSRLVKPEDPVSVRWAHLALLVEFALELKKALQGINEQSFNHFVLKMGVNHGPITAGVIGARKPHYDIWGNTVNVASRMESTGKAGAIQVTEETCQILQTFGYTFEQRGLVAVKGKGQLMTYYLQGKVPRPAAPTASPILQNVTAMETVQEVDESKESPPALAPPTADGTSPAHQLHSMSSSTTSPNSVRLNQEYVEMKVSSAQQSTSSTTTTTLQESSSSRQQASSTLTVVSEKTTTNAVSAASSSTSSTIETSVSKTTQSSVRSATLFNGAGEPTQADDSDAQTPLLEGKNSTNSSSNHFEGASERTCEANARKIVHRFHPLRHCQRSNRTVVGLTNAKTVRECADFARDKQALAFNYAPVGRNNTNWYDVVKEREQNRTNKAPWKPQPPAVSNAFGFEDFYNCHVLDCPEYRNLSTMVNDTRFDYYTLYARNLPSSNFTCVPSIGMFLFEDTKLNYSNAYNACVAAGGSLAHIASDARTFHLSKYIAELPPANNSASNATTVEPLYYVGLNESEKNRFFTSANERLDCFTFRAWAPKHPDRNRHPPSCTALTDEGSWKVFDCNRTLPYICELHTSGPALYEPKLKRRCFVKRPNNRIAPSRRHTA</sequence>
<feature type="compositionally biased region" description="Low complexity" evidence="15">
    <location>
        <begin position="869"/>
        <end position="893"/>
    </location>
</feature>
<evidence type="ECO:0000259" key="17">
    <source>
        <dbReference type="PROSITE" id="PS50041"/>
    </source>
</evidence>
<reference evidence="20" key="1">
    <citation type="submission" date="2013-03" db="EMBL/GenBank/DDBJ databases">
        <title>The Genome Sequence of Anopheles dirus WRAIR2.</title>
        <authorList>
            <consortium name="The Broad Institute Genomics Platform"/>
            <person name="Neafsey D.E."/>
            <person name="Walton C."/>
            <person name="Walker B."/>
            <person name="Young S.K."/>
            <person name="Zeng Q."/>
            <person name="Gargeya S."/>
            <person name="Fitzgerald M."/>
            <person name="Haas B."/>
            <person name="Abouelleil A."/>
            <person name="Allen A.W."/>
            <person name="Alvarado L."/>
            <person name="Arachchi H.M."/>
            <person name="Berlin A.M."/>
            <person name="Chapman S.B."/>
            <person name="Gainer-Dewar J."/>
            <person name="Goldberg J."/>
            <person name="Griggs A."/>
            <person name="Gujja S."/>
            <person name="Hansen M."/>
            <person name="Howarth C."/>
            <person name="Imamovic A."/>
            <person name="Ireland A."/>
            <person name="Larimer J."/>
            <person name="McCowan C."/>
            <person name="Murphy C."/>
            <person name="Pearson M."/>
            <person name="Poon T.W."/>
            <person name="Priest M."/>
            <person name="Roberts A."/>
            <person name="Saif S."/>
            <person name="Shea T."/>
            <person name="Sisk P."/>
            <person name="Sykes S."/>
            <person name="Wortman J."/>
            <person name="Nusbaum C."/>
            <person name="Birren B."/>
        </authorList>
    </citation>
    <scope>NUCLEOTIDE SEQUENCE [LARGE SCALE GENOMIC DNA]</scope>
    <source>
        <strain evidence="20">WRAIR2</strain>
    </source>
</reference>
<evidence type="ECO:0000256" key="7">
    <source>
        <dbReference type="ARBA" id="ARBA00022741"/>
    </source>
</evidence>
<keyword evidence="8" id="KW-0067">ATP-binding</keyword>
<evidence type="ECO:0000256" key="9">
    <source>
        <dbReference type="ARBA" id="ARBA00022842"/>
    </source>
</evidence>
<dbReference type="PROSITE" id="PS50041">
    <property type="entry name" value="C_TYPE_LECTIN_2"/>
    <property type="match status" value="1"/>
</dbReference>
<feature type="compositionally biased region" description="Polar residues" evidence="15">
    <location>
        <begin position="925"/>
        <end position="934"/>
    </location>
</feature>
<evidence type="ECO:0000256" key="16">
    <source>
        <dbReference type="SAM" id="Phobius"/>
    </source>
</evidence>
<keyword evidence="9" id="KW-0460">Magnesium</keyword>
<dbReference type="GO" id="GO:0006171">
    <property type="term" value="P:cAMP biosynthetic process"/>
    <property type="evidence" value="ECO:0007669"/>
    <property type="project" value="UniProtKB-KW"/>
</dbReference>
<dbReference type="InterPro" id="IPR016187">
    <property type="entry name" value="CTDL_fold"/>
</dbReference>
<dbReference type="FunFam" id="3.30.70.1230:FF:000006">
    <property type="entry name" value="Adenylate cyclase"/>
    <property type="match status" value="1"/>
</dbReference>
<accession>A0A182NER8</accession>
<dbReference type="AlphaFoldDB" id="A0A182NER8"/>
<feature type="transmembrane region" description="Helical" evidence="16">
    <location>
        <begin position="482"/>
        <end position="501"/>
    </location>
</feature>
<dbReference type="VEuPathDB" id="VectorBase:ADIR006140"/>
<dbReference type="InterPro" id="IPR001054">
    <property type="entry name" value="A/G_cyclase"/>
</dbReference>
<dbReference type="Pfam" id="PF00211">
    <property type="entry name" value="Guanylate_cyc"/>
    <property type="match status" value="2"/>
</dbReference>
<evidence type="ECO:0000256" key="14">
    <source>
        <dbReference type="RuleBase" id="RU000405"/>
    </source>
</evidence>
<evidence type="ECO:0000256" key="10">
    <source>
        <dbReference type="ARBA" id="ARBA00022989"/>
    </source>
</evidence>
<feature type="compositionally biased region" description="Low complexity" evidence="15">
    <location>
        <begin position="834"/>
        <end position="860"/>
    </location>
</feature>
<feature type="transmembrane region" description="Helical" evidence="16">
    <location>
        <begin position="328"/>
        <end position="347"/>
    </location>
</feature>
<keyword evidence="20" id="KW-1185">Reference proteome</keyword>
<evidence type="ECO:0000256" key="12">
    <source>
        <dbReference type="ARBA" id="ARBA00023136"/>
    </source>
</evidence>
<evidence type="ECO:0000259" key="18">
    <source>
        <dbReference type="PROSITE" id="PS50125"/>
    </source>
</evidence>
<dbReference type="InterPro" id="IPR029787">
    <property type="entry name" value="Nucleotide_cyclase"/>
</dbReference>
<feature type="domain" description="C-type lectin" evidence="17">
    <location>
        <begin position="1083"/>
        <end position="1207"/>
    </location>
</feature>
<dbReference type="InterPro" id="IPR018297">
    <property type="entry name" value="A/G_cyclase_CS"/>
</dbReference>
<dbReference type="Gene3D" id="3.30.70.1230">
    <property type="entry name" value="Nucleotide cyclase"/>
    <property type="match status" value="2"/>
</dbReference>
<name>A0A182NER8_9DIPT</name>
<keyword evidence="10 16" id="KW-1133">Transmembrane helix</keyword>
<dbReference type="Proteomes" id="UP000075884">
    <property type="component" value="Unassembled WGS sequence"/>
</dbReference>
<feature type="region of interest" description="Disordered" evidence="15">
    <location>
        <begin position="243"/>
        <end position="273"/>
    </location>
</feature>
<dbReference type="Gene3D" id="3.10.100.10">
    <property type="entry name" value="Mannose-Binding Protein A, subunit A"/>
    <property type="match status" value="1"/>
</dbReference>